<reference evidence="14 15" key="1">
    <citation type="journal article" date="2019" name="Fungal Biol. Biotechnol.">
        <title>Draft genome sequence of fastidious pathogen Ceratobasidium theobromae, which causes vascular-streak dieback in Theobroma cacao.</title>
        <authorList>
            <person name="Ali S.S."/>
            <person name="Asman A."/>
            <person name="Shao J."/>
            <person name="Firmansyah A.P."/>
            <person name="Susilo A.W."/>
            <person name="Rosmana A."/>
            <person name="McMahon P."/>
            <person name="Junaid M."/>
            <person name="Guest D."/>
            <person name="Kheng T.Y."/>
            <person name="Meinhardt L.W."/>
            <person name="Bailey B.A."/>
        </authorList>
    </citation>
    <scope>NUCLEOTIDE SEQUENCE [LARGE SCALE GENOMIC DNA]</scope>
    <source>
        <strain evidence="14 15">CT2</strain>
    </source>
</reference>
<dbReference type="EMBL" id="SSOP01000021">
    <property type="protein sequence ID" value="KAB5594397.1"/>
    <property type="molecule type" value="Genomic_DNA"/>
</dbReference>
<accession>A0A5N5QT45</accession>
<feature type="compositionally biased region" description="Gly residues" evidence="11">
    <location>
        <begin position="517"/>
        <end position="532"/>
    </location>
</feature>
<evidence type="ECO:0000313" key="14">
    <source>
        <dbReference type="EMBL" id="KAB5594397.1"/>
    </source>
</evidence>
<evidence type="ECO:0000256" key="10">
    <source>
        <dbReference type="RuleBase" id="RU361209"/>
    </source>
</evidence>
<keyword evidence="12" id="KW-0812">Transmembrane</keyword>
<evidence type="ECO:0000256" key="8">
    <source>
        <dbReference type="ARBA" id="ARBA00023180"/>
    </source>
</evidence>
<evidence type="ECO:0000256" key="7">
    <source>
        <dbReference type="ARBA" id="ARBA00023157"/>
    </source>
</evidence>
<evidence type="ECO:0000256" key="12">
    <source>
        <dbReference type="SAM" id="Phobius"/>
    </source>
</evidence>
<protein>
    <recommendedName>
        <fullName evidence="10">1,3-beta-glucanosyltransferase</fullName>
        <ecNumber evidence="10">2.4.1.-</ecNumber>
    </recommendedName>
</protein>
<comment type="subcellular location">
    <subcellularLocation>
        <location evidence="1">Cell envelope</location>
    </subcellularLocation>
    <subcellularLocation>
        <location evidence="10">Cell membrane</location>
        <topology evidence="10">Lipid-anchor</topology>
        <topology evidence="10">GPI-anchor</topology>
    </subcellularLocation>
    <subcellularLocation>
        <location evidence="2">Membrane</location>
        <topology evidence="2">Lipid-anchor</topology>
        <topology evidence="2">GPI-anchor</topology>
    </subcellularLocation>
</comment>
<dbReference type="SUPFAM" id="SSF51445">
    <property type="entry name" value="(Trans)glycosidases"/>
    <property type="match status" value="1"/>
</dbReference>
<proteinExistence type="inferred from homology"/>
<keyword evidence="6 10" id="KW-0472">Membrane</keyword>
<evidence type="ECO:0000259" key="13">
    <source>
        <dbReference type="SMART" id="SM00768"/>
    </source>
</evidence>
<dbReference type="GO" id="GO:0005886">
    <property type="term" value="C:plasma membrane"/>
    <property type="evidence" value="ECO:0007669"/>
    <property type="project" value="UniProtKB-SubCell"/>
</dbReference>
<dbReference type="InterPro" id="IPR004886">
    <property type="entry name" value="Glucanosyltransferase"/>
</dbReference>
<feature type="domain" description="X8" evidence="13">
    <location>
        <begin position="392"/>
        <end position="495"/>
    </location>
</feature>
<evidence type="ECO:0000256" key="2">
    <source>
        <dbReference type="ARBA" id="ARBA00004589"/>
    </source>
</evidence>
<evidence type="ECO:0000256" key="3">
    <source>
        <dbReference type="ARBA" id="ARBA00007528"/>
    </source>
</evidence>
<dbReference type="Proteomes" id="UP000383932">
    <property type="component" value="Unassembled WGS sequence"/>
</dbReference>
<dbReference type="PANTHER" id="PTHR31468:SF2">
    <property type="entry name" value="1,3-BETA-GLUCANOSYLTRANSFERASE GAS1"/>
    <property type="match status" value="1"/>
</dbReference>
<name>A0A5N5QT45_9AGAM</name>
<dbReference type="Gene3D" id="3.20.20.80">
    <property type="entry name" value="Glycosidases"/>
    <property type="match status" value="1"/>
</dbReference>
<keyword evidence="10 14" id="KW-0808">Transferase</keyword>
<keyword evidence="4 10" id="KW-0336">GPI-anchor</keyword>
<feature type="transmembrane region" description="Helical" evidence="12">
    <location>
        <begin position="542"/>
        <end position="562"/>
    </location>
</feature>
<evidence type="ECO:0000313" key="15">
    <source>
        <dbReference type="Proteomes" id="UP000383932"/>
    </source>
</evidence>
<keyword evidence="9 10" id="KW-0449">Lipoprotein</keyword>
<evidence type="ECO:0000256" key="11">
    <source>
        <dbReference type="SAM" id="MobiDB-lite"/>
    </source>
</evidence>
<comment type="caution">
    <text evidence="14">The sequence shown here is derived from an EMBL/GenBank/DDBJ whole genome shotgun (WGS) entry which is preliminary data.</text>
</comment>
<dbReference type="Gene3D" id="1.20.58.1040">
    <property type="match status" value="1"/>
</dbReference>
<dbReference type="GO" id="GO:0071970">
    <property type="term" value="P:fungal-type cell wall (1-&gt;3)-beta-D-glucan biosynthetic process"/>
    <property type="evidence" value="ECO:0007669"/>
    <property type="project" value="TreeGrafter"/>
</dbReference>
<dbReference type="InterPro" id="IPR017853">
    <property type="entry name" value="GH"/>
</dbReference>
<evidence type="ECO:0000256" key="4">
    <source>
        <dbReference type="ARBA" id="ARBA00022622"/>
    </source>
</evidence>
<keyword evidence="7" id="KW-1015">Disulfide bond</keyword>
<feature type="region of interest" description="Disordered" evidence="11">
    <location>
        <begin position="507"/>
        <end position="534"/>
    </location>
</feature>
<evidence type="ECO:0000256" key="9">
    <source>
        <dbReference type="ARBA" id="ARBA00023288"/>
    </source>
</evidence>
<evidence type="ECO:0000256" key="5">
    <source>
        <dbReference type="ARBA" id="ARBA00022729"/>
    </source>
</evidence>
<evidence type="ECO:0000256" key="6">
    <source>
        <dbReference type="ARBA" id="ARBA00023136"/>
    </source>
</evidence>
<dbReference type="GO" id="GO:0031505">
    <property type="term" value="P:fungal-type cell wall organization"/>
    <property type="evidence" value="ECO:0007669"/>
    <property type="project" value="TreeGrafter"/>
</dbReference>
<dbReference type="GO" id="GO:0098552">
    <property type="term" value="C:side of membrane"/>
    <property type="evidence" value="ECO:0007669"/>
    <property type="project" value="UniProtKB-KW"/>
</dbReference>
<dbReference type="InterPro" id="IPR012946">
    <property type="entry name" value="X8"/>
</dbReference>
<comment type="similarity">
    <text evidence="3 10">Belongs to the glycosyl hydrolase 72 family.</text>
</comment>
<keyword evidence="15" id="KW-1185">Reference proteome</keyword>
<keyword evidence="8" id="KW-0325">Glycoprotein</keyword>
<keyword evidence="12" id="KW-1133">Transmembrane helix</keyword>
<dbReference type="OrthoDB" id="421038at2759"/>
<dbReference type="SMART" id="SM00768">
    <property type="entry name" value="X8"/>
    <property type="match status" value="1"/>
</dbReference>
<gene>
    <name evidence="14" type="ORF">CTheo_2174</name>
</gene>
<dbReference type="PANTHER" id="PTHR31468">
    <property type="entry name" value="1,3-BETA-GLUCANOSYLTRANSFERASE GAS1"/>
    <property type="match status" value="1"/>
</dbReference>
<sequence length="563" mass="58804">MALFILSPSPLPPTMKLLAVCALAALNSVFALPKITRVGRYLFQPDGSRFYIKGISYQEQGDLATTNDPNAFPEPENFVDPLAMPSACRRDIPYLQQLTVNAIRVYSVNASLNHDECMSALDAAGIYTIIDLSLPVNGSLDRSAPAWTTNLLDLYIATIDTFSKYDATYNVGNEVVTMPNNTVAAPFIKAAARDVKAYLRSKGSSALVGYASTDGSTDWRDPLANYLACDSDTDSLDIYGLNNYRWCGAGSYESSYASVEASFANYPVVAYFSEYGCVTQPPRLWTEATALFSSQMTPTWSGGLAFSYFPAVGGYGMVNISSDGSSVTTSDDFTRLRNVLSNITFINQPTQSSASQSSYPSCPSADSNFLASSTLPPTPNLSTCECVAKNSFSCVFSPTTSAGVSGVGQLLDYGCQLLGQNNANCNAISGNGQTGVYGALSACDPRTKLSYVFSQYYELTSRNAQSCNFSGNATLASPMPANSAAAASAQASCISAAPSGVITPTAPASASATATSGSGGSNGGSSGNGNGNGSNSNGVPRGAIIGVVSAIGAGFLSAVWMLF</sequence>
<dbReference type="Pfam" id="PF07983">
    <property type="entry name" value="X8"/>
    <property type="match status" value="1"/>
</dbReference>
<organism evidence="14 15">
    <name type="scientific">Ceratobasidium theobromae</name>
    <dbReference type="NCBI Taxonomy" id="1582974"/>
    <lineage>
        <taxon>Eukaryota</taxon>
        <taxon>Fungi</taxon>
        <taxon>Dikarya</taxon>
        <taxon>Basidiomycota</taxon>
        <taxon>Agaricomycotina</taxon>
        <taxon>Agaricomycetes</taxon>
        <taxon>Cantharellales</taxon>
        <taxon>Ceratobasidiaceae</taxon>
        <taxon>Ceratobasidium</taxon>
    </lineage>
</organism>
<keyword evidence="5" id="KW-0732">Signal</keyword>
<evidence type="ECO:0000256" key="1">
    <source>
        <dbReference type="ARBA" id="ARBA00004196"/>
    </source>
</evidence>
<comment type="function">
    <text evidence="10">Splits internally a 1,3-beta-glucan molecule and transfers the newly generated reducing end (the donor) to the non-reducing end of another 1,3-beta-glucan molecule (the acceptor) forming a 1,3-beta linkage, resulting in the elongation of 1,3-beta-glucan chains in the cell wall.</text>
</comment>
<dbReference type="GO" id="GO:0042124">
    <property type="term" value="F:1,3-beta-glucanosyltransferase activity"/>
    <property type="evidence" value="ECO:0007669"/>
    <property type="project" value="TreeGrafter"/>
</dbReference>
<dbReference type="AlphaFoldDB" id="A0A5N5QT45"/>
<dbReference type="Pfam" id="PF03198">
    <property type="entry name" value="Glyco_hydro_72"/>
    <property type="match status" value="1"/>
</dbReference>
<dbReference type="EC" id="2.4.1.-" evidence="10"/>